<proteinExistence type="predicted"/>
<reference evidence="1 2" key="1">
    <citation type="submission" date="2017-09" db="EMBL/GenBank/DDBJ databases">
        <authorList>
            <person name="Haney C."/>
            <person name="Melnyk R."/>
        </authorList>
    </citation>
    <scope>NUCLEOTIDE SEQUENCE [LARGE SCALE GENOMIC DNA]</scope>
    <source>
        <strain evidence="1 2">CH229</strain>
    </source>
</reference>
<sequence>MSFSTAKIVLNNQTLRWTTPATLNDPYDIQFDLKVDFDRDIVKRDAIEKIWKAYKGEYICVEGNKMKSVIQLFREKLPGIPKAFFVEKMSAGIEESFKVLDKGVGDLNIFVRSALSTSKILCLTDSPTNQLMWAYYADSNRGAVFQFEQEQGADSPYSTAKPVIYRSEIPSLFSENELSDFLAGLTVFDQQAKIDALIYTKSEAWAHEREWRIYSGDGRDKFAPHEDIRFGNKELTAVILGCRMPEADREALAIIVKERFPHAKILQANTINHKYQLEMQPTNY</sequence>
<evidence type="ECO:0008006" key="3">
    <source>
        <dbReference type="Google" id="ProtNLM"/>
    </source>
</evidence>
<protein>
    <recommendedName>
        <fullName evidence="3">DUF2971 domain-containing protein</fullName>
    </recommendedName>
</protein>
<dbReference type="InterPro" id="IPR021352">
    <property type="entry name" value="DUF2971"/>
</dbReference>
<dbReference type="Pfam" id="PF11185">
    <property type="entry name" value="DUF2971"/>
    <property type="match status" value="1"/>
</dbReference>
<dbReference type="Proteomes" id="UP000218643">
    <property type="component" value="Unassembled WGS sequence"/>
</dbReference>
<gene>
    <name evidence="1" type="ORF">CP335_08010</name>
</gene>
<comment type="caution">
    <text evidence="1">The sequence shown here is derived from an EMBL/GenBank/DDBJ whole genome shotgun (WGS) entry which is preliminary data.</text>
</comment>
<evidence type="ECO:0000313" key="1">
    <source>
        <dbReference type="EMBL" id="PCM50139.1"/>
    </source>
</evidence>
<accession>A0A854X4R2</accession>
<reference evidence="1 2" key="2">
    <citation type="submission" date="2017-10" db="EMBL/GenBank/DDBJ databases">
        <title>Rhizosphere-associated Pseudomonas modulate jasmonic acid/salicylic acid antagonism to induce systemic resistance to herbivores at the cost of susceptibility to pathogens.</title>
        <authorList>
            <person name="Haney C.H."/>
            <person name="Wiesmann C.L."/>
            <person name="Shapiro L.R."/>
            <person name="O'Sullivan L.R."/>
            <person name="Khorasani S."/>
            <person name="Melnyk R.A."/>
            <person name="Xiao L."/>
            <person name="Bush J."/>
            <person name="Carrillo J."/>
            <person name="Pierce N.E."/>
            <person name="Ausubel F.M."/>
        </authorList>
    </citation>
    <scope>NUCLEOTIDE SEQUENCE [LARGE SCALE GENOMIC DNA]</scope>
    <source>
        <strain evidence="1 2">CH229</strain>
    </source>
</reference>
<dbReference type="EMBL" id="NXHE01000007">
    <property type="protein sequence ID" value="PCM50139.1"/>
    <property type="molecule type" value="Genomic_DNA"/>
</dbReference>
<organism evidence="1 2">
    <name type="scientific">Pseudomonas fluorescens</name>
    <dbReference type="NCBI Taxonomy" id="294"/>
    <lineage>
        <taxon>Bacteria</taxon>
        <taxon>Pseudomonadati</taxon>
        <taxon>Pseudomonadota</taxon>
        <taxon>Gammaproteobacteria</taxon>
        <taxon>Pseudomonadales</taxon>
        <taxon>Pseudomonadaceae</taxon>
        <taxon>Pseudomonas</taxon>
    </lineage>
</organism>
<name>A0A854X4R2_PSEFL</name>
<evidence type="ECO:0000313" key="2">
    <source>
        <dbReference type="Proteomes" id="UP000218643"/>
    </source>
</evidence>
<dbReference type="AlphaFoldDB" id="A0A854X4R2"/>